<sequence length="44" mass="4899">MESALGVMAVEASSFSDIQFINTYYASWLNFDWHPTSTGGVPRD</sequence>
<proteinExistence type="predicted"/>
<reference evidence="1" key="1">
    <citation type="submission" date="2018-05" db="EMBL/GenBank/DDBJ databases">
        <authorList>
            <person name="Lanie J.A."/>
            <person name="Ng W.-L."/>
            <person name="Kazmierczak K.M."/>
            <person name="Andrzejewski T.M."/>
            <person name="Davidsen T.M."/>
            <person name="Wayne K.J."/>
            <person name="Tettelin H."/>
            <person name="Glass J.I."/>
            <person name="Rusch D."/>
            <person name="Podicherti R."/>
            <person name="Tsui H.-C.T."/>
            <person name="Winkler M.E."/>
        </authorList>
    </citation>
    <scope>NUCLEOTIDE SEQUENCE</scope>
</reference>
<gene>
    <name evidence="1" type="ORF">METZ01_LOCUS89177</name>
</gene>
<organism evidence="1">
    <name type="scientific">marine metagenome</name>
    <dbReference type="NCBI Taxonomy" id="408172"/>
    <lineage>
        <taxon>unclassified sequences</taxon>
        <taxon>metagenomes</taxon>
        <taxon>ecological metagenomes</taxon>
    </lineage>
</organism>
<dbReference type="AlphaFoldDB" id="A0A381VAE1"/>
<evidence type="ECO:0000313" key="1">
    <source>
        <dbReference type="EMBL" id="SVA36323.1"/>
    </source>
</evidence>
<name>A0A381VAE1_9ZZZZ</name>
<dbReference type="EMBL" id="UINC01008061">
    <property type="protein sequence ID" value="SVA36323.1"/>
    <property type="molecule type" value="Genomic_DNA"/>
</dbReference>
<protein>
    <submittedName>
        <fullName evidence="1">Uncharacterized protein</fullName>
    </submittedName>
</protein>
<accession>A0A381VAE1</accession>